<dbReference type="OrthoDB" id="1263265at2"/>
<dbReference type="Gene3D" id="6.10.280.50">
    <property type="match status" value="1"/>
</dbReference>
<protein>
    <recommendedName>
        <fullName evidence="3">GTP-binding protein</fullName>
    </recommendedName>
</protein>
<gene>
    <name evidence="1" type="ORF">OLEAN_C05510</name>
</gene>
<dbReference type="STRING" id="698738.OLEAN_C05510"/>
<dbReference type="EMBL" id="FO203512">
    <property type="protein sequence ID" value="CCK74727.1"/>
    <property type="molecule type" value="Genomic_DNA"/>
</dbReference>
<proteinExistence type="predicted"/>
<reference evidence="1 2" key="1">
    <citation type="journal article" date="2013" name="Nat. Commun.">
        <title>Genome sequence and functional genomic analysis of the oil-degrading bacterium Oleispira antarctica.</title>
        <authorList>
            <person name="Kube M."/>
            <person name="Chernikova T.N."/>
            <person name="Al-Ramahi Y."/>
            <person name="Beloqui A."/>
            <person name="Lopez-Cortez N."/>
            <person name="Guazzaroni M.E."/>
            <person name="Heipieper H.J."/>
            <person name="Klages S."/>
            <person name="Kotsyurbenko O.R."/>
            <person name="Langer I."/>
            <person name="Nechitaylo T.Y."/>
            <person name="Lunsdorf H."/>
            <person name="Fernandez M."/>
            <person name="Juarez S."/>
            <person name="Ciordia S."/>
            <person name="Singer A."/>
            <person name="Kagan O."/>
            <person name="Egorova O."/>
            <person name="Petit P.A."/>
            <person name="Stogios P."/>
            <person name="Kim Y."/>
            <person name="Tchigvintsev A."/>
            <person name="Flick R."/>
            <person name="Denaro R."/>
            <person name="Genovese M."/>
            <person name="Albar J.P."/>
            <person name="Reva O.N."/>
            <person name="Martinez-Gomariz M."/>
            <person name="Tran H."/>
            <person name="Ferrer M."/>
            <person name="Savchenko A."/>
            <person name="Yakunin A.F."/>
            <person name="Yakimov M.M."/>
            <person name="Golyshina O.V."/>
            <person name="Reinhardt R."/>
            <person name="Golyshin P.N."/>
        </authorList>
    </citation>
    <scope>NUCLEOTIDE SEQUENCE [LARGE SCALE GENOMIC DNA]</scope>
</reference>
<name>R4YK52_OLEAN</name>
<dbReference type="PATRIC" id="fig|698738.3.peg.568"/>
<organism evidence="1 2">
    <name type="scientific">Oleispira antarctica RB-8</name>
    <dbReference type="NCBI Taxonomy" id="698738"/>
    <lineage>
        <taxon>Bacteria</taxon>
        <taxon>Pseudomonadati</taxon>
        <taxon>Pseudomonadota</taxon>
        <taxon>Gammaproteobacteria</taxon>
        <taxon>Oceanospirillales</taxon>
        <taxon>Oceanospirillaceae</taxon>
        <taxon>Oleispira</taxon>
    </lineage>
</organism>
<dbReference type="InterPro" id="IPR007420">
    <property type="entry name" value="DUF465"/>
</dbReference>
<sequence length="81" mass="9745">MNIENHNLHHEFPQHKDRIHELKMNDRHFARLFEEYHNTDRDIRKIEEGAEASSDARIEGLKMRRVHLKDDLLGMLETTDV</sequence>
<dbReference type="HOGENOM" id="CLU_165482_0_2_6"/>
<evidence type="ECO:0000313" key="1">
    <source>
        <dbReference type="EMBL" id="CCK74727.1"/>
    </source>
</evidence>
<accession>R4YK52</accession>
<evidence type="ECO:0000313" key="2">
    <source>
        <dbReference type="Proteomes" id="UP000032749"/>
    </source>
</evidence>
<dbReference type="KEGG" id="oai:OLEAN_C05510"/>
<keyword evidence="2" id="KW-1185">Reference proteome</keyword>
<dbReference type="Proteomes" id="UP000032749">
    <property type="component" value="Chromosome"/>
</dbReference>
<evidence type="ECO:0008006" key="3">
    <source>
        <dbReference type="Google" id="ProtNLM"/>
    </source>
</evidence>
<dbReference type="AlphaFoldDB" id="R4YK52"/>
<dbReference type="InterPro" id="IPR038444">
    <property type="entry name" value="DUF465_sf"/>
</dbReference>
<dbReference type="Pfam" id="PF04325">
    <property type="entry name" value="DUF465"/>
    <property type="match status" value="1"/>
</dbReference>